<reference evidence="3" key="1">
    <citation type="journal article" date="2023" name="Commun. Biol.">
        <title>Genome analysis of Parmales, the sister group of diatoms, reveals the evolutionary specialization of diatoms from phago-mixotrophs to photoautotrophs.</title>
        <authorList>
            <person name="Ban H."/>
            <person name="Sato S."/>
            <person name="Yoshikawa S."/>
            <person name="Yamada K."/>
            <person name="Nakamura Y."/>
            <person name="Ichinomiya M."/>
            <person name="Sato N."/>
            <person name="Blanc-Mathieu R."/>
            <person name="Endo H."/>
            <person name="Kuwata A."/>
            <person name="Ogata H."/>
        </authorList>
    </citation>
    <scope>NUCLEOTIDE SEQUENCE [LARGE SCALE GENOMIC DNA]</scope>
    <source>
        <strain evidence="3">NIES 3700</strain>
    </source>
</reference>
<dbReference type="PANTHER" id="PTHR16166:SF93">
    <property type="entry name" value="INTERMEMBRANE LIPID TRANSFER PROTEIN VPS13"/>
    <property type="match status" value="1"/>
</dbReference>
<dbReference type="PANTHER" id="PTHR16166">
    <property type="entry name" value="VACUOLAR PROTEIN SORTING-ASSOCIATED PROTEIN VPS13"/>
    <property type="match status" value="1"/>
</dbReference>
<evidence type="ECO:0000313" key="2">
    <source>
        <dbReference type="EMBL" id="GMH73472.1"/>
    </source>
</evidence>
<gene>
    <name evidence="2" type="ORF">TrLO_g10594</name>
</gene>
<comment type="caution">
    <text evidence="2">The sequence shown here is derived from an EMBL/GenBank/DDBJ whole genome shotgun (WGS) entry which is preliminary data.</text>
</comment>
<dbReference type="GO" id="GO:0006623">
    <property type="term" value="P:protein targeting to vacuole"/>
    <property type="evidence" value="ECO:0007669"/>
    <property type="project" value="TreeGrafter"/>
</dbReference>
<dbReference type="EMBL" id="BRXW01000676">
    <property type="protein sequence ID" value="GMH73472.1"/>
    <property type="molecule type" value="Genomic_DNA"/>
</dbReference>
<organism evidence="2 3">
    <name type="scientific">Triparma laevis f. longispina</name>
    <dbReference type="NCBI Taxonomy" id="1714387"/>
    <lineage>
        <taxon>Eukaryota</taxon>
        <taxon>Sar</taxon>
        <taxon>Stramenopiles</taxon>
        <taxon>Ochrophyta</taxon>
        <taxon>Bolidophyceae</taxon>
        <taxon>Parmales</taxon>
        <taxon>Triparmaceae</taxon>
        <taxon>Triparma</taxon>
    </lineage>
</organism>
<sequence length="1868" mass="205371">MLHKTLSTLLAPILPNLPPPLSINLLRGVIKYGSSNFNSLYILPKIFDLDYIVIERSEFWRGEVKGGRRGEGDTVGLEGVEVEGRWGGEVGENKVRYWRETLKFIKRAKAASTKPQNQTLKLYSPSLKLHLPHSTTLVITATSCTITDVKDVVTGVIYGFKIEVLITSGAISQGYKTLLEIDKVQIIVDEENRVDVSMDGFRINLNLKVVDVLYEIFGQFRGVHERQSSWACGLKGWDLLRNLIRNPNTPPSNVFSLFKSFCSNKDLEEIIPKIPTPILRHWHQILLRLPSSIVKGFTKTRNMNMNALLPPKPIHRFTINPSKCVIKYETYLVSFSFLVDDETNTLKIENVEGGDSHGVPCFEIDEITLNSTTLTPTITTTGLRVELTRPLTSTLNALKCIFTSPTLSSLFHPPSPASITFRNVMCEINNLRLSVLSYRPSFMSLSCVEGMWRNKRIWKSFDVREGEVDLVEFRNGYLDGFDDFRRDLTDAKVAIAEINGTTNRQIHIQKILFPFAGLNSTENTPYTITVTSFTFKSLSLPTCDKFFVSFALRVLSKSSYFGFDHLQVTHTERISNDKKVEATAIAFNDVEAEFQDQDAAAGLLDFLHFVRVAGEALEELQRKQHKPDVLVNKSFRLVVHSLKLKSSPLLLSSKVTFVKNEHTSSNTTIASNARLLLQNLAGGVEGAATTFVNVSEVDIERGRQVVMPELIPLNSDYTVKSPQVLAKMAASSISSLSEMLSNLGDVVRVGLEGSEKSKAGLRSLKCNIDLALLEINENAASITMTAEHTACKMEGSIRDSRGEITSTATVKYLNPIFQSYEDCLEPFPLTLTLEKDHDGTSVEFAGTTPLLVNVTSANVATVGELVSAWEKGGEGNIDVRSFKTEVTWKNPNDVVVEVVNTTHFRVISPEGYALTTLPLPSRGSTSAFHLDPVTPSQTLRIETFVEIDSTQDSQIEGSKENWTLCDSEWIVEELEDGSSTRLTRTFAQTRPHYESLHSKFLAFPAPTSKKASIAQTLHHHEGALWYKIGGAGAQQSDFQFPLKFAVTNLGDGEVRSSGALSIANGTNSFLTFYVYSIGDDQNSQPTQSYDIEPGAGLFVPAKVASEAMAASFGSVVFSVLSPGACGGTRKFATPYLNDVGKEREAEVTLEFGNEGVKLLVRDKAENDKPPAKRHHRRLSSTQSTIYENLLKHSAPLYLSPPLPPSQYSITISLSALQISFCSNLVKPYREVALLSLVGVTLSSKEGIAEVKIIGIQLDNFEPKAPHGVALTCGSVRTPFLQFKYCADEHRISELTIIFANRLRAALDATSTLAIVAFVEDTLREWNGSWDDETAETNGEYEWFSRDVKIDRLKVGDVCCLLTWSAEGGDGEEGEPDCPEWLKALLQSASFPNAQLSMQGLELLDISLPLASISERVGVHYSDQVTYQLFSIISSFSVLGAPAEMVSNVGSGVGRFLIKPIKGVLEGDVMEGVEEGVQGLMGGVIGGMAKSLGRVGEVLNQKIAFMTDSDYIETRDLQNRQNGRFTPEECDGVEVLARKFGAGVSLGFVSGTRGLINLVENGNVTGTKVARAMVGAIVKPIVGINDGIITTLQSISDADLLRPPALQVRGRRALGLGLQPFDQEASMAEEIVACGGTIDDSYLGHVKLSHDLLIFSEKCLWSLSNKDRGDVRILAYGDICYYEVDLHKLRVLVFSNVGFEVIDIASTEVRAKEINELLGLHVEKMGNAQFGGGRRMVTPPIVKVNQLELEKRLGGGEGDINVFLTNCGEVNEIFLSVIKSEGYDIEVIGSIRLQTGCTLLVKGVRWGDRNWDEGKPNRITISSSAICLELVEGGGISSVEISVERGSEAAVVEKRRGRGIRTYSIALRH</sequence>
<dbReference type="OrthoDB" id="428159at2759"/>
<evidence type="ECO:0000256" key="1">
    <source>
        <dbReference type="ARBA" id="ARBA00006545"/>
    </source>
</evidence>
<accession>A0A9W7EC49</accession>
<protein>
    <submittedName>
        <fullName evidence="2">Uncharacterized protein</fullName>
    </submittedName>
</protein>
<dbReference type="GO" id="GO:0045053">
    <property type="term" value="P:protein retention in Golgi apparatus"/>
    <property type="evidence" value="ECO:0007669"/>
    <property type="project" value="TreeGrafter"/>
</dbReference>
<name>A0A9W7EC49_9STRA</name>
<comment type="similarity">
    <text evidence="1">Belongs to the VPS13 family.</text>
</comment>
<dbReference type="Proteomes" id="UP001165122">
    <property type="component" value="Unassembled WGS sequence"/>
</dbReference>
<evidence type="ECO:0000313" key="3">
    <source>
        <dbReference type="Proteomes" id="UP001165122"/>
    </source>
</evidence>
<proteinExistence type="inferred from homology"/>
<dbReference type="InterPro" id="IPR026847">
    <property type="entry name" value="VPS13"/>
</dbReference>
<keyword evidence="3" id="KW-1185">Reference proteome</keyword>